<accession>A0A6J4KKQ4</accession>
<dbReference type="InterPro" id="IPR005770">
    <property type="entry name" value="PhnD"/>
</dbReference>
<reference evidence="4" key="1">
    <citation type="submission" date="2020-02" db="EMBL/GenBank/DDBJ databases">
        <authorList>
            <person name="Meier V. D."/>
        </authorList>
    </citation>
    <scope>NUCLEOTIDE SEQUENCE</scope>
    <source>
        <strain evidence="4">AVDCRST_MAG07</strain>
    </source>
</reference>
<evidence type="ECO:0000256" key="2">
    <source>
        <dbReference type="ARBA" id="ARBA00022729"/>
    </source>
</evidence>
<name>A0A6J4KKQ4_9ACTN</name>
<dbReference type="GO" id="GO:0043190">
    <property type="term" value="C:ATP-binding cassette (ABC) transporter complex"/>
    <property type="evidence" value="ECO:0007669"/>
    <property type="project" value="InterPro"/>
</dbReference>
<keyword evidence="2 3" id="KW-0732">Signal</keyword>
<dbReference type="GO" id="GO:0055085">
    <property type="term" value="P:transmembrane transport"/>
    <property type="evidence" value="ECO:0007669"/>
    <property type="project" value="InterPro"/>
</dbReference>
<dbReference type="EMBL" id="CADCUB010000016">
    <property type="protein sequence ID" value="CAA9307718.1"/>
    <property type="molecule type" value="Genomic_DNA"/>
</dbReference>
<dbReference type="NCBIfam" id="TIGR01098">
    <property type="entry name" value="3A0109s03R"/>
    <property type="match status" value="1"/>
</dbReference>
<organism evidence="4">
    <name type="scientific">uncultured Frankineae bacterium</name>
    <dbReference type="NCBI Taxonomy" id="437475"/>
    <lineage>
        <taxon>Bacteria</taxon>
        <taxon>Bacillati</taxon>
        <taxon>Actinomycetota</taxon>
        <taxon>Actinomycetes</taxon>
        <taxon>Frankiales</taxon>
        <taxon>environmental samples</taxon>
    </lineage>
</organism>
<protein>
    <submittedName>
        <fullName evidence="4">ABC transporter, substrate-binding protein (Cluster 12, methionine/phosphonates)</fullName>
    </submittedName>
</protein>
<dbReference type="NCBIfam" id="TIGR04553">
    <property type="entry name" value="ABC_peri_selen"/>
    <property type="match status" value="1"/>
</dbReference>
<dbReference type="PANTHER" id="PTHR35841:SF1">
    <property type="entry name" value="PHOSPHONATES-BINDING PERIPLASMIC PROTEIN"/>
    <property type="match status" value="1"/>
</dbReference>
<proteinExistence type="inferred from homology"/>
<dbReference type="Pfam" id="PF12974">
    <property type="entry name" value="Phosphonate-bd"/>
    <property type="match status" value="1"/>
</dbReference>
<dbReference type="Gene3D" id="3.40.190.10">
    <property type="entry name" value="Periplasmic binding protein-like II"/>
    <property type="match status" value="2"/>
</dbReference>
<gene>
    <name evidence="4" type="ORF">AVDCRST_MAG07-210</name>
</gene>
<evidence type="ECO:0000256" key="3">
    <source>
        <dbReference type="SAM" id="SignalP"/>
    </source>
</evidence>
<dbReference type="AlphaFoldDB" id="A0A6J4KKQ4"/>
<dbReference type="PANTHER" id="PTHR35841">
    <property type="entry name" value="PHOSPHONATES-BINDING PERIPLASMIC PROTEIN"/>
    <property type="match status" value="1"/>
</dbReference>
<feature type="chain" id="PRO_5039456003" evidence="3">
    <location>
        <begin position="26"/>
        <end position="305"/>
    </location>
</feature>
<evidence type="ECO:0000313" key="4">
    <source>
        <dbReference type="EMBL" id="CAA9307718.1"/>
    </source>
</evidence>
<sequence>MAVLNRTRPLRSLLLAAVLALSACGGGDDGGGSAAGGEPPTLVIGGIPDQEVALLEERFSGLADHLSEQVDIPVRYQPSTDYAALVTAFANGDVTLGWFGGLTGVQARLETPGAHAVAQRPIDREFRSVFIAGTGVDAEGLEDFAGTRFTFGSESSTSGHLMPRFFLDEAGIDPDADFDGAPGYSGSHDKTFALVEAGSFEAGVLAESVWDRAVAEGDVDTSRVREVTRSPDYVDYHWLASPEIDETYGSGTTDRIVEALLTMDEAGPEAQRVLRLFEDDSFVEAQDEDYGRIEQVARELGLVGG</sequence>
<dbReference type="InterPro" id="IPR030836">
    <property type="entry name" value="ABC_peri_PhnD-like"/>
</dbReference>
<dbReference type="PROSITE" id="PS51257">
    <property type="entry name" value="PROKAR_LIPOPROTEIN"/>
    <property type="match status" value="1"/>
</dbReference>
<dbReference type="SUPFAM" id="SSF53850">
    <property type="entry name" value="Periplasmic binding protein-like II"/>
    <property type="match status" value="1"/>
</dbReference>
<comment type="similarity">
    <text evidence="1">Belongs to the phosphate/phosphite/phosphonate binding protein family.</text>
</comment>
<feature type="signal peptide" evidence="3">
    <location>
        <begin position="1"/>
        <end position="25"/>
    </location>
</feature>
<evidence type="ECO:0000256" key="1">
    <source>
        <dbReference type="ARBA" id="ARBA00007162"/>
    </source>
</evidence>